<feature type="DNA-binding region" description="H-T-H motif" evidence="4">
    <location>
        <begin position="81"/>
        <end position="100"/>
    </location>
</feature>
<dbReference type="PRINTS" id="PR00455">
    <property type="entry name" value="HTHTETR"/>
</dbReference>
<evidence type="ECO:0000259" key="5">
    <source>
        <dbReference type="PROSITE" id="PS50977"/>
    </source>
</evidence>
<dbReference type="Pfam" id="PF16914">
    <property type="entry name" value="TetR_C_12"/>
    <property type="match status" value="1"/>
</dbReference>
<evidence type="ECO:0000313" key="6">
    <source>
        <dbReference type="EMBL" id="UGS37067.1"/>
    </source>
</evidence>
<keyword evidence="3" id="KW-0804">Transcription</keyword>
<dbReference type="Gene3D" id="1.10.357.10">
    <property type="entry name" value="Tetracycline Repressor, domain 2"/>
    <property type="match status" value="1"/>
</dbReference>
<dbReference type="PANTHER" id="PTHR47506:SF1">
    <property type="entry name" value="HTH-TYPE TRANSCRIPTIONAL REGULATOR YJDC"/>
    <property type="match status" value="1"/>
</dbReference>
<dbReference type="InterPro" id="IPR001647">
    <property type="entry name" value="HTH_TetR"/>
</dbReference>
<dbReference type="PROSITE" id="PS50977">
    <property type="entry name" value="HTH_TETR_2"/>
    <property type="match status" value="1"/>
</dbReference>
<evidence type="ECO:0000256" key="1">
    <source>
        <dbReference type="ARBA" id="ARBA00023015"/>
    </source>
</evidence>
<dbReference type="PANTHER" id="PTHR47506">
    <property type="entry name" value="TRANSCRIPTIONAL REGULATORY PROTEIN"/>
    <property type="match status" value="1"/>
</dbReference>
<dbReference type="EMBL" id="CP087164">
    <property type="protein sequence ID" value="UGS37067.1"/>
    <property type="molecule type" value="Genomic_DNA"/>
</dbReference>
<dbReference type="InterPro" id="IPR011075">
    <property type="entry name" value="TetR_C"/>
</dbReference>
<organism evidence="6 7">
    <name type="scientific">Capillimicrobium parvum</name>
    <dbReference type="NCBI Taxonomy" id="2884022"/>
    <lineage>
        <taxon>Bacteria</taxon>
        <taxon>Bacillati</taxon>
        <taxon>Actinomycetota</taxon>
        <taxon>Thermoleophilia</taxon>
        <taxon>Solirubrobacterales</taxon>
        <taxon>Capillimicrobiaceae</taxon>
        <taxon>Capillimicrobium</taxon>
    </lineage>
</organism>
<reference evidence="6" key="1">
    <citation type="journal article" date="2022" name="Int. J. Syst. Evol. Microbiol.">
        <title>Pseudomonas aegrilactucae sp. nov. and Pseudomonas morbosilactucae sp. nov., pathogens causing bacterial rot of lettuce in Japan.</title>
        <authorList>
            <person name="Sawada H."/>
            <person name="Fujikawa T."/>
            <person name="Satou M."/>
        </authorList>
    </citation>
    <scope>NUCLEOTIDE SEQUENCE</scope>
    <source>
        <strain evidence="6">0166_1</strain>
    </source>
</reference>
<dbReference type="AlphaFoldDB" id="A0A9E6XYP5"/>
<dbReference type="Pfam" id="PF00440">
    <property type="entry name" value="TetR_N"/>
    <property type="match status" value="1"/>
</dbReference>
<evidence type="ECO:0000256" key="4">
    <source>
        <dbReference type="PROSITE-ProRule" id="PRU00335"/>
    </source>
</evidence>
<dbReference type="InterPro" id="IPR036271">
    <property type="entry name" value="Tet_transcr_reg_TetR-rel_C_sf"/>
</dbReference>
<dbReference type="InterPro" id="IPR009057">
    <property type="entry name" value="Homeodomain-like_sf"/>
</dbReference>
<dbReference type="RefSeq" id="WP_259311129.1">
    <property type="nucleotide sequence ID" value="NZ_CP087164.1"/>
</dbReference>
<protein>
    <submittedName>
        <fullName evidence="6">HTH-type transcriptional regulator BetI</fullName>
    </submittedName>
</protein>
<keyword evidence="2 4" id="KW-0238">DNA-binding</keyword>
<dbReference type="KEGG" id="sbae:DSM104329_03479"/>
<dbReference type="SUPFAM" id="SSF46689">
    <property type="entry name" value="Homeodomain-like"/>
    <property type="match status" value="1"/>
</dbReference>
<evidence type="ECO:0000256" key="2">
    <source>
        <dbReference type="ARBA" id="ARBA00023125"/>
    </source>
</evidence>
<evidence type="ECO:0000256" key="3">
    <source>
        <dbReference type="ARBA" id="ARBA00023163"/>
    </source>
</evidence>
<name>A0A9E6XYP5_9ACTN</name>
<gene>
    <name evidence="6" type="primary">betI_5</name>
    <name evidence="6" type="ORF">DSM104329_03479</name>
</gene>
<dbReference type="Proteomes" id="UP001162834">
    <property type="component" value="Chromosome"/>
</dbReference>
<sequence>MLDPKVGRISKFGLDNLVGPAIVGGVARNVPVSEASTQRAVDATDGQPTKRGRYAAGKETRRAILVAASRLFCERGIAGVSKPDIAHEAGVFPSQLGYYFGTKEALFVEAACRDVLHLASEVERAAARTRTPASYVRSLVRTALDSEALLFFAEAVLLVRMRPELAARVTDAFERLHREGERAVVENLVARGWRLRASAEAEARGFWAALLGVTLERAAFGSAFRPATAEATVQLVLNLYDVQAKNPRSEIET</sequence>
<proteinExistence type="predicted"/>
<accession>A0A9E6XYP5</accession>
<evidence type="ECO:0000313" key="7">
    <source>
        <dbReference type="Proteomes" id="UP001162834"/>
    </source>
</evidence>
<keyword evidence="1" id="KW-0805">Transcription regulation</keyword>
<dbReference type="SUPFAM" id="SSF48498">
    <property type="entry name" value="Tetracyclin repressor-like, C-terminal domain"/>
    <property type="match status" value="1"/>
</dbReference>
<dbReference type="GO" id="GO:0003677">
    <property type="term" value="F:DNA binding"/>
    <property type="evidence" value="ECO:0007669"/>
    <property type="project" value="UniProtKB-UniRule"/>
</dbReference>
<feature type="domain" description="HTH tetR-type" evidence="5">
    <location>
        <begin position="58"/>
        <end position="118"/>
    </location>
</feature>
<keyword evidence="7" id="KW-1185">Reference proteome</keyword>